<evidence type="ECO:0000313" key="5">
    <source>
        <dbReference type="Proteomes" id="UP000466794"/>
    </source>
</evidence>
<dbReference type="PANTHER" id="PTHR43877">
    <property type="entry name" value="AMINOALKYLPHOSPHONATE N-ACETYLTRANSFERASE-RELATED-RELATED"/>
    <property type="match status" value="1"/>
</dbReference>
<dbReference type="EMBL" id="WRPP01000001">
    <property type="protein sequence ID" value="MVU76458.1"/>
    <property type="molecule type" value="Genomic_DNA"/>
</dbReference>
<dbReference type="Gene3D" id="3.40.630.30">
    <property type="match status" value="1"/>
</dbReference>
<comment type="caution">
    <text evidence="4">The sequence shown here is derived from an EMBL/GenBank/DDBJ whole genome shotgun (WGS) entry which is preliminary data.</text>
</comment>
<protein>
    <submittedName>
        <fullName evidence="4">GNAT family N-acetyltransferase</fullName>
    </submittedName>
</protein>
<dbReference type="AlphaFoldDB" id="A0A7K1URF5"/>
<feature type="domain" description="N-acetyltransferase" evidence="3">
    <location>
        <begin position="1"/>
        <end position="165"/>
    </location>
</feature>
<evidence type="ECO:0000256" key="2">
    <source>
        <dbReference type="ARBA" id="ARBA00023315"/>
    </source>
</evidence>
<keyword evidence="1 4" id="KW-0808">Transferase</keyword>
<dbReference type="GO" id="GO:0016747">
    <property type="term" value="F:acyltransferase activity, transferring groups other than amino-acyl groups"/>
    <property type="evidence" value="ECO:0007669"/>
    <property type="project" value="InterPro"/>
</dbReference>
<keyword evidence="2" id="KW-0012">Acyltransferase</keyword>
<dbReference type="InterPro" id="IPR000182">
    <property type="entry name" value="GNAT_dom"/>
</dbReference>
<dbReference type="CDD" id="cd04301">
    <property type="entry name" value="NAT_SF"/>
    <property type="match status" value="1"/>
</dbReference>
<dbReference type="InterPro" id="IPR016181">
    <property type="entry name" value="Acyl_CoA_acyltransferase"/>
</dbReference>
<gene>
    <name evidence="4" type="ORF">GPX89_04270</name>
</gene>
<reference evidence="4 5" key="1">
    <citation type="submission" date="2019-12" db="EMBL/GenBank/DDBJ databases">
        <title>Nocardia sp. nov. ET3-3 isolated from soil.</title>
        <authorList>
            <person name="Kanchanasin P."/>
            <person name="Tanasupawat S."/>
            <person name="Yuki M."/>
            <person name="Kudo T."/>
        </authorList>
    </citation>
    <scope>NUCLEOTIDE SEQUENCE [LARGE SCALE GENOMIC DNA]</scope>
    <source>
        <strain evidence="4 5">ET3-3</strain>
    </source>
</reference>
<evidence type="ECO:0000313" key="4">
    <source>
        <dbReference type="EMBL" id="MVU76458.1"/>
    </source>
</evidence>
<sequence length="165" mass="17740">MFVRSAEIADEKFLWAMLYEAAYARAQGIDSPDDLRDIPGLGHFVEGWGAANDLGVIGGFDGVPLGAAWLRSLTSEDPGYGYVDDDTPELAIGVAPEGRGTGLGTALMSALLDAAREKYDAVSLSVRLENPARKLYQRLGFVDVDGSDHTNRAGTTSVTMILRFR</sequence>
<dbReference type="SUPFAM" id="SSF55729">
    <property type="entry name" value="Acyl-CoA N-acyltransferases (Nat)"/>
    <property type="match status" value="1"/>
</dbReference>
<dbReference type="PROSITE" id="PS51186">
    <property type="entry name" value="GNAT"/>
    <property type="match status" value="1"/>
</dbReference>
<dbReference type="Proteomes" id="UP000466794">
    <property type="component" value="Unassembled WGS sequence"/>
</dbReference>
<dbReference type="Pfam" id="PF00583">
    <property type="entry name" value="Acetyltransf_1"/>
    <property type="match status" value="1"/>
</dbReference>
<keyword evidence="5" id="KW-1185">Reference proteome</keyword>
<dbReference type="InterPro" id="IPR050832">
    <property type="entry name" value="Bact_Acetyltransf"/>
</dbReference>
<proteinExistence type="predicted"/>
<name>A0A7K1URF5_9NOCA</name>
<organism evidence="4 5">
    <name type="scientific">Nocardia terrae</name>
    <dbReference type="NCBI Taxonomy" id="2675851"/>
    <lineage>
        <taxon>Bacteria</taxon>
        <taxon>Bacillati</taxon>
        <taxon>Actinomycetota</taxon>
        <taxon>Actinomycetes</taxon>
        <taxon>Mycobacteriales</taxon>
        <taxon>Nocardiaceae</taxon>
        <taxon>Nocardia</taxon>
    </lineage>
</organism>
<evidence type="ECO:0000256" key="1">
    <source>
        <dbReference type="ARBA" id="ARBA00022679"/>
    </source>
</evidence>
<dbReference type="RefSeq" id="WP_157355240.1">
    <property type="nucleotide sequence ID" value="NZ_WRPP01000001.1"/>
</dbReference>
<accession>A0A7K1URF5</accession>
<evidence type="ECO:0000259" key="3">
    <source>
        <dbReference type="PROSITE" id="PS51186"/>
    </source>
</evidence>